<dbReference type="SUPFAM" id="SSF51197">
    <property type="entry name" value="Clavaminate synthase-like"/>
    <property type="match status" value="1"/>
</dbReference>
<dbReference type="InterPro" id="IPR050231">
    <property type="entry name" value="Iron_ascorbate_oxido_reductase"/>
</dbReference>
<name>A0A426X7E4_ENSVE</name>
<sequence>MMEVMVNEQDWFKAMYDGVTPELREAFIERNAKEIFALLVDIKMCNRSNKAYHGYVGQFPGMDYETLSIADVQLVASCTKLRVIRLRERETAGMSSETRHHKLDFSGLSLEKAGTPEWDRVRAEMMEVVVNEQGWFEAVYDGVAPELREALFDRSLKELFELPVDVKMRNTSNKANHGYIGQFPGMDYEALSVADVHLVESTRSFTELMWPEGNPSFWSDHTHPMIIKAYTYTSVVLLCQLSQLEKMVRRMLLECLGVVKYFDRQNSELTFNLRMARYGALTAQEADVSLPPHVDGVTVTLVVQHKVAGLQVLTADGEWLAVPPSPNSNGRLRAQLHRVMVGGEETRYSAIFGSLPKDDVMVEVPEELVDEEHPLMYKPFNYPSFVNFTYLEKGAKSNDTLKAYCGVQQDDEVGA</sequence>
<dbReference type="InterPro" id="IPR044861">
    <property type="entry name" value="IPNS-like_FE2OG_OXY"/>
</dbReference>
<comment type="caution">
    <text evidence="2">The sequence shown here is derived from an EMBL/GenBank/DDBJ whole genome shotgun (WGS) entry which is preliminary data.</text>
</comment>
<dbReference type="Gene3D" id="2.60.120.330">
    <property type="entry name" value="B-lactam Antibiotic, Isopenicillin N Synthase, Chain"/>
    <property type="match status" value="1"/>
</dbReference>
<evidence type="ECO:0000313" key="3">
    <source>
        <dbReference type="Proteomes" id="UP000287651"/>
    </source>
</evidence>
<evidence type="ECO:0000313" key="2">
    <source>
        <dbReference type="EMBL" id="RRT35405.1"/>
    </source>
</evidence>
<dbReference type="AlphaFoldDB" id="A0A426X7E4"/>
<organism evidence="2 3">
    <name type="scientific">Ensete ventricosum</name>
    <name type="common">Abyssinian banana</name>
    <name type="synonym">Musa ensete</name>
    <dbReference type="NCBI Taxonomy" id="4639"/>
    <lineage>
        <taxon>Eukaryota</taxon>
        <taxon>Viridiplantae</taxon>
        <taxon>Streptophyta</taxon>
        <taxon>Embryophyta</taxon>
        <taxon>Tracheophyta</taxon>
        <taxon>Spermatophyta</taxon>
        <taxon>Magnoliopsida</taxon>
        <taxon>Liliopsida</taxon>
        <taxon>Zingiberales</taxon>
        <taxon>Musaceae</taxon>
        <taxon>Ensete</taxon>
    </lineage>
</organism>
<dbReference type="InterPro" id="IPR027443">
    <property type="entry name" value="IPNS-like_sf"/>
</dbReference>
<dbReference type="Proteomes" id="UP000287651">
    <property type="component" value="Unassembled WGS sequence"/>
</dbReference>
<dbReference type="Pfam" id="PF03171">
    <property type="entry name" value="2OG-FeII_Oxy"/>
    <property type="match status" value="1"/>
</dbReference>
<dbReference type="EMBL" id="AMZH03025114">
    <property type="protein sequence ID" value="RRT35405.1"/>
    <property type="molecule type" value="Genomic_DNA"/>
</dbReference>
<gene>
    <name evidence="2" type="ORF">B296_00046322</name>
</gene>
<evidence type="ECO:0000259" key="1">
    <source>
        <dbReference type="Pfam" id="PF03171"/>
    </source>
</evidence>
<dbReference type="PANTHER" id="PTHR47990">
    <property type="entry name" value="2-OXOGLUTARATE (2OG) AND FE(II)-DEPENDENT OXYGENASE SUPERFAMILY PROTEIN-RELATED"/>
    <property type="match status" value="1"/>
</dbReference>
<protein>
    <recommendedName>
        <fullName evidence="1">Isopenicillin N synthase-like Fe(2+) 2OG dioxygenase domain-containing protein</fullName>
    </recommendedName>
</protein>
<accession>A0A426X7E4</accession>
<feature type="domain" description="Isopenicillin N synthase-like Fe(2+) 2OG dioxygenase" evidence="1">
    <location>
        <begin position="278"/>
        <end position="352"/>
    </location>
</feature>
<reference evidence="2 3" key="1">
    <citation type="journal article" date="2014" name="Agronomy (Basel)">
        <title>A Draft Genome Sequence for Ensete ventricosum, the Drought-Tolerant Tree Against Hunger.</title>
        <authorList>
            <person name="Harrison J."/>
            <person name="Moore K.A."/>
            <person name="Paszkiewicz K."/>
            <person name="Jones T."/>
            <person name="Grant M."/>
            <person name="Ambacheew D."/>
            <person name="Muzemil S."/>
            <person name="Studholme D.J."/>
        </authorList>
    </citation>
    <scope>NUCLEOTIDE SEQUENCE [LARGE SCALE GENOMIC DNA]</scope>
</reference>
<proteinExistence type="predicted"/>